<dbReference type="PANTHER" id="PTHR43555:SF1">
    <property type="entry name" value="PHOSPHORIBOSYLFORMYLGLYCINAMIDINE SYNTHASE SUBUNIT PURL"/>
    <property type="match status" value="1"/>
</dbReference>
<keyword evidence="4" id="KW-0547">Nucleotide-binding</keyword>
<feature type="domain" description="PurM-like C-terminal" evidence="9">
    <location>
        <begin position="203"/>
        <end position="368"/>
    </location>
</feature>
<dbReference type="GO" id="GO:0006189">
    <property type="term" value="P:'de novo' IMP biosynthetic process"/>
    <property type="evidence" value="ECO:0007669"/>
    <property type="project" value="InterPro"/>
</dbReference>
<reference evidence="11" key="1">
    <citation type="submission" date="2018-05" db="EMBL/GenBank/DDBJ databases">
        <authorList>
            <person name="Lanie J.A."/>
            <person name="Ng W.-L."/>
            <person name="Kazmierczak K.M."/>
            <person name="Andrzejewski T.M."/>
            <person name="Davidsen T.M."/>
            <person name="Wayne K.J."/>
            <person name="Tettelin H."/>
            <person name="Glass J.I."/>
            <person name="Rusch D."/>
            <person name="Podicherti R."/>
            <person name="Tsui H.-C.T."/>
            <person name="Winkler M.E."/>
        </authorList>
    </citation>
    <scope>NUCLEOTIDE SEQUENCE</scope>
</reference>
<evidence type="ECO:0000256" key="1">
    <source>
        <dbReference type="ARBA" id="ARBA00022490"/>
    </source>
</evidence>
<dbReference type="AlphaFoldDB" id="A0A381QYR1"/>
<dbReference type="Pfam" id="PF18072">
    <property type="entry name" value="FGAR-AT_linker"/>
    <property type="match status" value="1"/>
</dbReference>
<dbReference type="SUPFAM" id="SSF109736">
    <property type="entry name" value="FGAM synthase PurL, linker domain"/>
    <property type="match status" value="1"/>
</dbReference>
<evidence type="ECO:0000313" key="11">
    <source>
        <dbReference type="EMBL" id="SUZ84586.1"/>
    </source>
</evidence>
<dbReference type="NCBIfam" id="TIGR01736">
    <property type="entry name" value="FGAM_synth_II"/>
    <property type="match status" value="1"/>
</dbReference>
<evidence type="ECO:0008006" key="12">
    <source>
        <dbReference type="Google" id="ProtNLM"/>
    </source>
</evidence>
<dbReference type="PANTHER" id="PTHR43555">
    <property type="entry name" value="PHOSPHORIBOSYLFORMYLGLYCINAMIDINE SYNTHASE SUBUNIT PURL"/>
    <property type="match status" value="1"/>
</dbReference>
<feature type="domain" description="PurM-like N-terminal" evidence="8">
    <location>
        <begin position="478"/>
        <end position="578"/>
    </location>
</feature>
<dbReference type="EMBL" id="UINC01001597">
    <property type="protein sequence ID" value="SUZ84586.1"/>
    <property type="molecule type" value="Genomic_DNA"/>
</dbReference>
<evidence type="ECO:0000259" key="8">
    <source>
        <dbReference type="Pfam" id="PF00586"/>
    </source>
</evidence>
<dbReference type="Pfam" id="PF00586">
    <property type="entry name" value="AIRS"/>
    <property type="match status" value="2"/>
</dbReference>
<feature type="domain" description="PurM-like N-terminal" evidence="8">
    <location>
        <begin position="66"/>
        <end position="185"/>
    </location>
</feature>
<proteinExistence type="inferred from homology"/>
<dbReference type="Gene3D" id="3.90.650.10">
    <property type="entry name" value="PurM-like C-terminal domain"/>
    <property type="match status" value="2"/>
</dbReference>
<keyword evidence="3" id="KW-0479">Metal-binding</keyword>
<evidence type="ECO:0000256" key="7">
    <source>
        <dbReference type="ARBA" id="ARBA00022842"/>
    </source>
</evidence>
<evidence type="ECO:0000256" key="2">
    <source>
        <dbReference type="ARBA" id="ARBA00022598"/>
    </source>
</evidence>
<accession>A0A381QYR1</accession>
<evidence type="ECO:0000259" key="10">
    <source>
        <dbReference type="Pfam" id="PF18072"/>
    </source>
</evidence>
<dbReference type="InterPro" id="IPR036676">
    <property type="entry name" value="PurM-like_C_sf"/>
</dbReference>
<feature type="domain" description="Phosphoribosylformylglycinamidine synthase linker" evidence="10">
    <location>
        <begin position="5"/>
        <end position="44"/>
    </location>
</feature>
<dbReference type="SUPFAM" id="SSF56042">
    <property type="entry name" value="PurM C-terminal domain-like"/>
    <property type="match status" value="2"/>
</dbReference>
<evidence type="ECO:0000256" key="4">
    <source>
        <dbReference type="ARBA" id="ARBA00022741"/>
    </source>
</evidence>
<dbReference type="HAMAP" id="MF_00420">
    <property type="entry name" value="PurL_2"/>
    <property type="match status" value="1"/>
</dbReference>
<gene>
    <name evidence="11" type="ORF">METZ01_LOCUS37440</name>
</gene>
<sequence>MSKNNIPLSVEETKKVQNEFLKRAPTLAELILFSIQGSEHSSYKSSKEHIKHFVTDGPDVILGAKDDAGIVSIATDSKNNRYGLVLSHESHNHPSQIVPYEGAATGVGGNVRDVCCMGAEVVAIGDGLRFGNIANNKTKWVHDGVVSGIAGYGNPLGIPNICGDLYYNDGYNDNCLVTIVTAGIVREKDVIRSRAPKNSEGYDLILIGKPTDNSGFGGASFASLELEEEKKQQNRGAVQEPNAFLERHILKSTYELFKYFQKHNMVNQVGFKDLGAGGVACASIELADAAGMGAEIWADEIHTSMPNLPSHITLCSETQERFMWVCSPKVTPSILDHYNKKFDLPNVSLLAKAKVVGKIIKDPHYTVYANNKKIIDGPIKKINEGFVYRRPLKKIKIVTKDSPLPAIKNYNDTIVSLLKNENIASRVSVYECYDKNVQGRVILERGTSEAGVVAAFNNGFPQEIREVGFSAVVAHNPKIGEINPYLTAQRAVLEATAKTVASGSTPVALTDCLCFGNPEKPEQMWQFSEGCKAIKETCSKLHFENNTNLPIVAGNVSFYNQSGKNAIPPSPMIGCFGKIKDVNLSIKNGLQSGASTLLLLGGFGSKMGGSVAVDLFGVENNDVSLFSVTEYNKMLNALLKLVNNKAVLSSRVVTRGGLAIALAKMSFMNEVGILSTMGAGSFSEKLFNESLSIVVQINNKDIEATQKTLETNNIPFDIIGITTSEKTIKINDKVNLLIKDAKNIWENSLRKKLLS</sequence>
<keyword evidence="7" id="KW-0460">Magnesium</keyword>
<dbReference type="InterPro" id="IPR010074">
    <property type="entry name" value="PRibForGlyAmidine_synth_PurL"/>
</dbReference>
<evidence type="ECO:0000259" key="9">
    <source>
        <dbReference type="Pfam" id="PF02769"/>
    </source>
</evidence>
<dbReference type="CDD" id="cd02204">
    <property type="entry name" value="PurL_repeat2"/>
    <property type="match status" value="1"/>
</dbReference>
<organism evidence="11">
    <name type="scientific">marine metagenome</name>
    <dbReference type="NCBI Taxonomy" id="408172"/>
    <lineage>
        <taxon>unclassified sequences</taxon>
        <taxon>metagenomes</taxon>
        <taxon>ecological metagenomes</taxon>
    </lineage>
</organism>
<keyword evidence="5" id="KW-0658">Purine biosynthesis</keyword>
<dbReference type="InterPro" id="IPR010918">
    <property type="entry name" value="PurM-like_C_dom"/>
</dbReference>
<dbReference type="InterPro" id="IPR016188">
    <property type="entry name" value="PurM-like_N"/>
</dbReference>
<keyword evidence="6" id="KW-0067">ATP-binding</keyword>
<protein>
    <recommendedName>
        <fullName evidence="12">PurM-like C-terminal domain-containing protein</fullName>
    </recommendedName>
</protein>
<keyword evidence="1" id="KW-0963">Cytoplasm</keyword>
<dbReference type="GO" id="GO:0004642">
    <property type="term" value="F:phosphoribosylformylglycinamidine synthase activity"/>
    <property type="evidence" value="ECO:0007669"/>
    <property type="project" value="InterPro"/>
</dbReference>
<name>A0A381QYR1_9ZZZZ</name>
<dbReference type="Pfam" id="PF02769">
    <property type="entry name" value="AIRS_C"/>
    <property type="match status" value="1"/>
</dbReference>
<dbReference type="InterPro" id="IPR041609">
    <property type="entry name" value="PurL_linker"/>
</dbReference>
<evidence type="ECO:0000256" key="6">
    <source>
        <dbReference type="ARBA" id="ARBA00022840"/>
    </source>
</evidence>
<keyword evidence="2" id="KW-0436">Ligase</keyword>
<dbReference type="Gene3D" id="3.30.1330.10">
    <property type="entry name" value="PurM-like, N-terminal domain"/>
    <property type="match status" value="2"/>
</dbReference>
<dbReference type="InterPro" id="IPR036921">
    <property type="entry name" value="PurM-like_N_sf"/>
</dbReference>
<evidence type="ECO:0000256" key="5">
    <source>
        <dbReference type="ARBA" id="ARBA00022755"/>
    </source>
</evidence>
<dbReference type="SUPFAM" id="SSF55326">
    <property type="entry name" value="PurM N-terminal domain-like"/>
    <property type="match status" value="2"/>
</dbReference>
<dbReference type="GO" id="GO:0005524">
    <property type="term" value="F:ATP binding"/>
    <property type="evidence" value="ECO:0007669"/>
    <property type="project" value="UniProtKB-KW"/>
</dbReference>
<dbReference type="GO" id="GO:0046872">
    <property type="term" value="F:metal ion binding"/>
    <property type="evidence" value="ECO:0007669"/>
    <property type="project" value="UniProtKB-KW"/>
</dbReference>
<evidence type="ECO:0000256" key="3">
    <source>
        <dbReference type="ARBA" id="ARBA00022723"/>
    </source>
</evidence>